<dbReference type="RefSeq" id="WP_049597526.1">
    <property type="nucleotide sequence ID" value="NZ_CPYD01000004.1"/>
</dbReference>
<reference evidence="2 4" key="1">
    <citation type="submission" date="2015-03" db="EMBL/GenBank/DDBJ databases">
        <authorList>
            <consortium name="Pathogen Informatics"/>
            <person name="Murphy D."/>
        </authorList>
    </citation>
    <scope>NUCLEOTIDE SEQUENCE [LARGE SCALE GENOMIC DNA]</scope>
    <source>
        <strain evidence="2">Type strain: CIP110231</strain>
        <strain evidence="4">type strain: CIP110231</strain>
    </source>
</reference>
<protein>
    <submittedName>
        <fullName evidence="2">DNA-binding transcriptional activator OsmE</fullName>
    </submittedName>
</protein>
<evidence type="ECO:0000313" key="4">
    <source>
        <dbReference type="Proteomes" id="UP000040578"/>
    </source>
</evidence>
<accession>A0AAW7K0E0</accession>
<keyword evidence="2" id="KW-0238">DNA-binding</keyword>
<dbReference type="Gene3D" id="3.30.1450.10">
    <property type="match status" value="1"/>
</dbReference>
<dbReference type="AlphaFoldDB" id="A0AAW7K0E0"/>
<evidence type="ECO:0000313" key="2">
    <source>
        <dbReference type="EMBL" id="CNE35617.1"/>
    </source>
</evidence>
<dbReference type="PROSITE" id="PS51257">
    <property type="entry name" value="PROKAR_LIPOPROTEIN"/>
    <property type="match status" value="1"/>
</dbReference>
<dbReference type="EMBL" id="JAUEHU010000017">
    <property type="protein sequence ID" value="MDN0088792.1"/>
    <property type="molecule type" value="Genomic_DNA"/>
</dbReference>
<dbReference type="InterPro" id="IPR037873">
    <property type="entry name" value="BamE-like"/>
</dbReference>
<comment type="caution">
    <text evidence="3">The sequence shown here is derived from an EMBL/GenBank/DDBJ whole genome shotgun (WGS) entry which is preliminary data.</text>
</comment>
<evidence type="ECO:0000313" key="5">
    <source>
        <dbReference type="Proteomes" id="UP001167864"/>
    </source>
</evidence>
<keyword evidence="1" id="KW-0732">Signal</keyword>
<gene>
    <name evidence="2" type="ORF">ERS137967_01348</name>
    <name evidence="3" type="ORF">QVN42_15670</name>
</gene>
<keyword evidence="4" id="KW-1185">Reference proteome</keyword>
<evidence type="ECO:0000256" key="1">
    <source>
        <dbReference type="ARBA" id="ARBA00022729"/>
    </source>
</evidence>
<dbReference type="Proteomes" id="UP001167864">
    <property type="component" value="Unassembled WGS sequence"/>
</dbReference>
<evidence type="ECO:0000313" key="3">
    <source>
        <dbReference type="EMBL" id="MDN0088792.1"/>
    </source>
</evidence>
<reference evidence="3" key="2">
    <citation type="submission" date="2023-06" db="EMBL/GenBank/DDBJ databases">
        <authorList>
            <person name="Polev D.E."/>
            <person name="Saitova A.T."/>
            <person name="Bogumilchik E.A."/>
            <person name="Kokorina G.I."/>
            <person name="Voskresenskaia E.A."/>
        </authorList>
    </citation>
    <scope>NUCLEOTIDE SEQUENCE</scope>
    <source>
        <strain evidence="3">2145 StPb PI</strain>
    </source>
</reference>
<proteinExistence type="predicted"/>
<dbReference type="Proteomes" id="UP000040578">
    <property type="component" value="Unassembled WGS sequence"/>
</dbReference>
<sequence>MRYIPLLAIPILSACGIGFFKYDSLPVVRATVFTTGATKQSVMNAGGPPDSMMITSKIRGSCLNYTLRKDGYTSPFFVALNRYDQVVEHGYMTCQEADSRITSDRPL</sequence>
<name>A0AAW7K0E0_9GAMM</name>
<dbReference type="GO" id="GO:0003677">
    <property type="term" value="F:DNA binding"/>
    <property type="evidence" value="ECO:0007669"/>
    <property type="project" value="UniProtKB-KW"/>
</dbReference>
<dbReference type="EMBL" id="CPYD01000004">
    <property type="protein sequence ID" value="CNE35617.1"/>
    <property type="molecule type" value="Genomic_DNA"/>
</dbReference>
<organism evidence="3 5">
    <name type="scientific">Yersinia nurmii</name>
    <dbReference type="NCBI Taxonomy" id="685706"/>
    <lineage>
        <taxon>Bacteria</taxon>
        <taxon>Pseudomonadati</taxon>
        <taxon>Pseudomonadota</taxon>
        <taxon>Gammaproteobacteria</taxon>
        <taxon>Enterobacterales</taxon>
        <taxon>Yersiniaceae</taxon>
        <taxon>Yersinia</taxon>
    </lineage>
</organism>